<dbReference type="Pfam" id="PF12802">
    <property type="entry name" value="MarR_2"/>
    <property type="match status" value="1"/>
</dbReference>
<dbReference type="GO" id="GO:0003677">
    <property type="term" value="F:DNA binding"/>
    <property type="evidence" value="ECO:0007669"/>
    <property type="project" value="UniProtKB-KW"/>
</dbReference>
<reference evidence="5 6" key="1">
    <citation type="submission" date="2016-09" db="EMBL/GenBank/DDBJ databases">
        <authorList>
            <person name="Reverchon S."/>
            <person name="Nasser W."/>
            <person name="Leonard S."/>
            <person name="Brochier C."/>
            <person name="Duprey A."/>
        </authorList>
    </citation>
    <scope>NUCLEOTIDE SEQUENCE [LARGE SCALE GENOMIC DNA]</scope>
    <source>
        <strain evidence="5 6">174/2</strain>
    </source>
</reference>
<proteinExistence type="predicted"/>
<gene>
    <name evidence="5" type="ORF">DAQ1742_04416</name>
</gene>
<dbReference type="Gene3D" id="1.10.10.10">
    <property type="entry name" value="Winged helix-like DNA-binding domain superfamily/Winged helix DNA-binding domain"/>
    <property type="match status" value="1"/>
</dbReference>
<accession>A0A375AGZ9</accession>
<keyword evidence="3" id="KW-0804">Transcription</keyword>
<dbReference type="PANTHER" id="PTHR33164:SF64">
    <property type="entry name" value="TRANSCRIPTIONAL REGULATOR SLYA"/>
    <property type="match status" value="1"/>
</dbReference>
<keyword evidence="2" id="KW-0238">DNA-binding</keyword>
<dbReference type="SMART" id="SM00347">
    <property type="entry name" value="HTH_MARR"/>
    <property type="match status" value="1"/>
</dbReference>
<dbReference type="InterPro" id="IPR023187">
    <property type="entry name" value="Tscrpt_reg_MarR-type_CS"/>
</dbReference>
<evidence type="ECO:0000313" key="5">
    <source>
        <dbReference type="EMBL" id="SLM65161.1"/>
    </source>
</evidence>
<evidence type="ECO:0000313" key="6">
    <source>
        <dbReference type="Proteomes" id="UP000294820"/>
    </source>
</evidence>
<dbReference type="GO" id="GO:0006950">
    <property type="term" value="P:response to stress"/>
    <property type="evidence" value="ECO:0007669"/>
    <property type="project" value="TreeGrafter"/>
</dbReference>
<dbReference type="RefSeq" id="WP_035338899.1">
    <property type="nucleotide sequence ID" value="NZ_LT615367.1"/>
</dbReference>
<organism evidence="5 6">
    <name type="scientific">Dickeya aquatica</name>
    <dbReference type="NCBI Taxonomy" id="1401087"/>
    <lineage>
        <taxon>Bacteria</taxon>
        <taxon>Pseudomonadati</taxon>
        <taxon>Pseudomonadota</taxon>
        <taxon>Gammaproteobacteria</taxon>
        <taxon>Enterobacterales</taxon>
        <taxon>Pectobacteriaceae</taxon>
        <taxon>Dickeya</taxon>
    </lineage>
</organism>
<dbReference type="Proteomes" id="UP000294820">
    <property type="component" value="Chromosome 1"/>
</dbReference>
<keyword evidence="1" id="KW-0805">Transcription regulation</keyword>
<dbReference type="InterPro" id="IPR036390">
    <property type="entry name" value="WH_DNA-bd_sf"/>
</dbReference>
<evidence type="ECO:0000259" key="4">
    <source>
        <dbReference type="PROSITE" id="PS50995"/>
    </source>
</evidence>
<dbReference type="InterPro" id="IPR000835">
    <property type="entry name" value="HTH_MarR-typ"/>
</dbReference>
<name>A0A375AGZ9_9GAMM</name>
<dbReference type="KEGG" id="daq:DAQ1742_04416"/>
<dbReference type="InterPro" id="IPR039422">
    <property type="entry name" value="MarR/SlyA-like"/>
</dbReference>
<sequence length="146" mass="16319">MNNTADTQMFDLLGELIHGFKQRLQESTALSEAGLAPFQARTLGMIARHPAQSQHHLVTRSGRDKAQIARLLKELEALGLIQRQPSPDDRRAQVVSLTEKGWAIHQQVVAARSALLQQAFSNVSEEERRQFAQVLQKMQQNLAAAQ</sequence>
<dbReference type="EMBL" id="LT615367">
    <property type="protein sequence ID" value="SLM65161.1"/>
    <property type="molecule type" value="Genomic_DNA"/>
</dbReference>
<dbReference type="AlphaFoldDB" id="A0A375AGZ9"/>
<feature type="domain" description="HTH marR-type" evidence="4">
    <location>
        <begin position="6"/>
        <end position="140"/>
    </location>
</feature>
<dbReference type="InterPro" id="IPR036388">
    <property type="entry name" value="WH-like_DNA-bd_sf"/>
</dbReference>
<evidence type="ECO:0000256" key="1">
    <source>
        <dbReference type="ARBA" id="ARBA00023015"/>
    </source>
</evidence>
<dbReference type="PROSITE" id="PS01117">
    <property type="entry name" value="HTH_MARR_1"/>
    <property type="match status" value="1"/>
</dbReference>
<keyword evidence="6" id="KW-1185">Reference proteome</keyword>
<dbReference type="PANTHER" id="PTHR33164">
    <property type="entry name" value="TRANSCRIPTIONAL REGULATOR, MARR FAMILY"/>
    <property type="match status" value="1"/>
</dbReference>
<dbReference type="SUPFAM" id="SSF46785">
    <property type="entry name" value="Winged helix' DNA-binding domain"/>
    <property type="match status" value="1"/>
</dbReference>
<evidence type="ECO:0000256" key="3">
    <source>
        <dbReference type="ARBA" id="ARBA00023163"/>
    </source>
</evidence>
<protein>
    <submittedName>
        <fullName evidence="5">Transcriptional regulator, MarR family</fullName>
    </submittedName>
</protein>
<dbReference type="PRINTS" id="PR00598">
    <property type="entry name" value="HTHMARR"/>
</dbReference>
<evidence type="ECO:0000256" key="2">
    <source>
        <dbReference type="ARBA" id="ARBA00023125"/>
    </source>
</evidence>
<dbReference type="GO" id="GO:0003700">
    <property type="term" value="F:DNA-binding transcription factor activity"/>
    <property type="evidence" value="ECO:0007669"/>
    <property type="project" value="InterPro"/>
</dbReference>
<dbReference type="PROSITE" id="PS50995">
    <property type="entry name" value="HTH_MARR_2"/>
    <property type="match status" value="1"/>
</dbReference>